<keyword evidence="4 7" id="KW-0472">Membrane</keyword>
<gene>
    <name evidence="10" type="ORF">ODALV1_LOCUS16754</name>
</gene>
<dbReference type="InterPro" id="IPR000337">
    <property type="entry name" value="GPCR_3"/>
</dbReference>
<feature type="transmembrane region" description="Helical" evidence="7">
    <location>
        <begin position="756"/>
        <end position="776"/>
    </location>
</feature>
<dbReference type="Pfam" id="PF00003">
    <property type="entry name" value="7tm_3"/>
    <property type="match status" value="1"/>
</dbReference>
<keyword evidence="8" id="KW-0732">Signal</keyword>
<dbReference type="SUPFAM" id="SSF53822">
    <property type="entry name" value="Periplasmic binding protein-like I"/>
    <property type="match status" value="1"/>
</dbReference>
<dbReference type="PROSITE" id="PS50259">
    <property type="entry name" value="G_PROTEIN_RECEP_F3_4"/>
    <property type="match status" value="1"/>
</dbReference>
<keyword evidence="3 7" id="KW-1133">Transmembrane helix</keyword>
<dbReference type="PANTHER" id="PTHR24060">
    <property type="entry name" value="METABOTROPIC GLUTAMATE RECEPTOR"/>
    <property type="match status" value="1"/>
</dbReference>
<feature type="transmembrane region" description="Helical" evidence="7">
    <location>
        <begin position="678"/>
        <end position="697"/>
    </location>
</feature>
<keyword evidence="2 7" id="KW-0812">Transmembrane</keyword>
<dbReference type="InterPro" id="IPR028082">
    <property type="entry name" value="Peripla_BP_I"/>
</dbReference>
<protein>
    <recommendedName>
        <fullName evidence="9">G-protein coupled receptors family 3 profile domain-containing protein</fullName>
    </recommendedName>
</protein>
<feature type="transmembrane region" description="Helical" evidence="7">
    <location>
        <begin position="570"/>
        <end position="594"/>
    </location>
</feature>
<comment type="subcellular location">
    <subcellularLocation>
        <location evidence="1">Membrane</location>
        <topology evidence="1">Multi-pass membrane protein</topology>
    </subcellularLocation>
</comment>
<feature type="transmembrane region" description="Helical" evidence="7">
    <location>
        <begin position="606"/>
        <end position="627"/>
    </location>
</feature>
<evidence type="ECO:0000256" key="2">
    <source>
        <dbReference type="ARBA" id="ARBA00022692"/>
    </source>
</evidence>
<feature type="signal peptide" evidence="8">
    <location>
        <begin position="1"/>
        <end position="25"/>
    </location>
</feature>
<evidence type="ECO:0000256" key="5">
    <source>
        <dbReference type="ARBA" id="ARBA00023170"/>
    </source>
</evidence>
<comment type="caution">
    <text evidence="10">The sequence shown here is derived from an EMBL/GenBank/DDBJ whole genome shotgun (WGS) entry which is preliminary data.</text>
</comment>
<evidence type="ECO:0000259" key="9">
    <source>
        <dbReference type="PROSITE" id="PS50259"/>
    </source>
</evidence>
<reference evidence="10 11" key="1">
    <citation type="submission" date="2024-08" db="EMBL/GenBank/DDBJ databases">
        <authorList>
            <person name="Cucini C."/>
            <person name="Frati F."/>
        </authorList>
    </citation>
    <scope>NUCLEOTIDE SEQUENCE [LARGE SCALE GENOMIC DNA]</scope>
</reference>
<organism evidence="10 11">
    <name type="scientific">Orchesella dallaii</name>
    <dbReference type="NCBI Taxonomy" id="48710"/>
    <lineage>
        <taxon>Eukaryota</taxon>
        <taxon>Metazoa</taxon>
        <taxon>Ecdysozoa</taxon>
        <taxon>Arthropoda</taxon>
        <taxon>Hexapoda</taxon>
        <taxon>Collembola</taxon>
        <taxon>Entomobryomorpha</taxon>
        <taxon>Entomobryoidea</taxon>
        <taxon>Orchesellidae</taxon>
        <taxon>Orchesellinae</taxon>
        <taxon>Orchesella</taxon>
    </lineage>
</organism>
<evidence type="ECO:0000313" key="11">
    <source>
        <dbReference type="Proteomes" id="UP001642540"/>
    </source>
</evidence>
<dbReference type="EMBL" id="CAXLJM020000051">
    <property type="protein sequence ID" value="CAL8115192.1"/>
    <property type="molecule type" value="Genomic_DNA"/>
</dbReference>
<feature type="transmembrane region" description="Helical" evidence="7">
    <location>
        <begin position="723"/>
        <end position="744"/>
    </location>
</feature>
<keyword evidence="6" id="KW-0325">Glycoprotein</keyword>
<feature type="chain" id="PRO_5047318402" description="G-protein coupled receptors family 3 profile domain-containing protein" evidence="8">
    <location>
        <begin position="26"/>
        <end position="934"/>
    </location>
</feature>
<feature type="transmembrane region" description="Helical" evidence="7">
    <location>
        <begin position="788"/>
        <end position="809"/>
    </location>
</feature>
<sequence length="934" mass="103624">MHSQQYFLALLTSTIFLLFSTTSNAVTVSSSEPVHSQKAVIGVLVDLHQTDTKPEKSGSKGDQPRTTCGQLNVHSYQQLEAVKWAIEVINNKSWPEEFAIDILVHDTCGESGVALSETQKLLNWRLLHKETPLIGSIVIGSRNNERIIDRPLETLNNANVSAVVTSARAAELLLSKHPNVFTTAPDISSVAEGVVTLVNQLGSSSVAIISSCSHALKAFESIASQKSILMKYSLVLEKDDQKILESIVNFLREKEGVESVVLLLESMEMEKLVNEGENQIIEQFQQLLQDKSWILGSVGVDDELIKDWSTKFHSNLLVMQPHVSTNLDFKSYFLDKLTDSFLTQIDADTKDYIEQVYDCKFPSTKSIITTRPSCRNLNNALLDKKFRTEPDVGFIVSAVSVYSAALRMVQLEACSTSSCEVSELSNAISEALKKLNLPLSPTSTPTTDVESTVANTHELEGTQRRINHQGKLISRKYDLLLSKSNGHVTRVGQYSSEDGLVLDVMLGMNFEASTQDTNSWLKQNKLGSTARRGKTAKYGIDSQDYLRQRHDDSIDMRSMMSTPEFYISRVWAMVVTAVAITGVFISLYMLVYVLQRMCDGTLQGNQLFGILLLLAVMMLYSSVVLFVLPPGILLCNLRIFLPSLAATVCFGILLLKAMQLRCLVQLGLGGRVSAINQFITFAFIVAVQLAINIQWYLASDTEVIRREPGWIAAECSYSFENYLYLHIYLGCLILVVFLYGTSVLKIRRNYNEAKWITLAAFLTLPIAVTWALVVHMGPPDLQEPAACIAFISTATVLLFSIFIPKLYTISQQGQGLHKKRKNMLQQAGPGYTGSISTIFTTLSDRGTLQSQISQKRNHPSHPYSYSFYHNQPSVLSTNQYIPQPPVMPTAGGKSVTYSPRLTTNFYNSSSAATSLTRSMSMKTPFFDSAAAAYP</sequence>
<evidence type="ECO:0000256" key="7">
    <source>
        <dbReference type="SAM" id="Phobius"/>
    </source>
</evidence>
<dbReference type="PRINTS" id="PR00248">
    <property type="entry name" value="GPCRMGR"/>
</dbReference>
<evidence type="ECO:0000256" key="8">
    <source>
        <dbReference type="SAM" id="SignalP"/>
    </source>
</evidence>
<evidence type="ECO:0000256" key="3">
    <source>
        <dbReference type="ARBA" id="ARBA00022989"/>
    </source>
</evidence>
<evidence type="ECO:0000256" key="4">
    <source>
        <dbReference type="ARBA" id="ARBA00023136"/>
    </source>
</evidence>
<dbReference type="CDD" id="cd13953">
    <property type="entry name" value="7tm_classC_mGluR-like"/>
    <property type="match status" value="1"/>
</dbReference>
<feature type="domain" description="G-protein coupled receptors family 3 profile" evidence="9">
    <location>
        <begin position="571"/>
        <end position="809"/>
    </location>
</feature>
<evidence type="ECO:0000313" key="10">
    <source>
        <dbReference type="EMBL" id="CAL8115192.1"/>
    </source>
</evidence>
<evidence type="ECO:0000256" key="1">
    <source>
        <dbReference type="ARBA" id="ARBA00004141"/>
    </source>
</evidence>
<accession>A0ABP1R0D8</accession>
<feature type="transmembrane region" description="Helical" evidence="7">
    <location>
        <begin position="639"/>
        <end position="657"/>
    </location>
</feature>
<evidence type="ECO:0000256" key="6">
    <source>
        <dbReference type="ARBA" id="ARBA00023180"/>
    </source>
</evidence>
<name>A0ABP1R0D8_9HEXA</name>
<keyword evidence="11" id="KW-1185">Reference proteome</keyword>
<dbReference type="InterPro" id="IPR001828">
    <property type="entry name" value="ANF_lig-bd_rcpt"/>
</dbReference>
<proteinExistence type="predicted"/>
<dbReference type="InterPro" id="IPR050726">
    <property type="entry name" value="mGluR"/>
</dbReference>
<dbReference type="Gene3D" id="3.40.50.2300">
    <property type="match status" value="2"/>
</dbReference>
<keyword evidence="5" id="KW-0675">Receptor</keyword>
<dbReference type="Proteomes" id="UP001642540">
    <property type="component" value="Unassembled WGS sequence"/>
</dbReference>
<dbReference type="Pfam" id="PF01094">
    <property type="entry name" value="ANF_receptor"/>
    <property type="match status" value="1"/>
</dbReference>
<dbReference type="InterPro" id="IPR017978">
    <property type="entry name" value="GPCR_3_C"/>
</dbReference>